<feature type="transmembrane region" description="Helical" evidence="16">
    <location>
        <begin position="948"/>
        <end position="970"/>
    </location>
</feature>
<sequence length="1036" mass="114911">MEFVVLFVDVIVGIGICIFGGGVSGLGVGICGIVGGLGGIGCGVGGQSVATNSGASTGGVTGGVVYDGGSHPDAVATSSHDYEHVASQQKINTFGNTPCTVTISRKRRKIRQILSILKSAKIATPPTPRFFEVQGQLKKVYIIADLSKDKKKELEEIMNGKTKVQNEYTMHSFAAKDFMNMTNTHEWYEENYVDKIMCLMRDRQLAYPDTHDVADRIMDLNFYKKFKDRYADLCDLANVGVQVFNKLFSTFQWDEEQIKYVRGKRSYPYKVLRKESWVFEGQNENMKLKRNRTGAACGSYSLAYIKCLLTGTKMTAREFGNLSFLVFLDLGSNNFHGNLPQEMSHFCGLKFLDLSFNNFAGAIPSWFGFLCRLQVINISNDSYTGSIPSSFSNISTVETLNLNFNSIEGQIPKVIGSLINLRELNLRGNMLIGSITLSLSNASRLETLDITFNSLQGNIPKGIDNLHNLKLLGIQDNQLMGSIPLIIFNISRIEVIAFTGNSLSRYLPNGETSKEISNLVELEKLDLAANSFSGSLDLEIFNISGLRIIDISFNNLSGSLPPNIGSILPNIEELYLGSLTNLVWTIPHSISNCSKLTTLELADNKLTGLIPNSLGYLTHLKLLNLRGNNLTRDSSLSFLTSLTNCRKLTFLYIYLNPLNCMLPTSMGNLSTSLRTLGSNSCKIQGRIPNEVGNLSKLLFLSLSRNKLVGSITTSIGNLKKIQRFELTNNKLTGFIGEHIGKLQHLGDIYLGQNQLSGSFPNCLGYITSLREIHLGSNKLSSNIPPSIGNLQDLVVLDLSPSNTIGSLPQEIGNLKSVTKIDISMNEFPNEIPREIKGLQNLAHLSLRHNKLQGSILDSVSNMVGLEFLDLSHNDISGIIPKSLEKLQNMKHFNVSVNKLYRQIPSRGPFKNLSSQFFIYNKEFCVSSRFSVPPCPTSSKHKSNRKKLLVLYLLMGIILLFSPIILVCVWIRYRRRKRAPQQDDSLASITRERISYYELRQATDALTQSNLIGSGSFGFVYKAFSKVELLLQLKCSN</sequence>
<keyword evidence="18" id="KW-1185">Reference proteome</keyword>
<dbReference type="FunFam" id="3.80.10.10:FF:000095">
    <property type="entry name" value="LRR receptor-like serine/threonine-protein kinase GSO1"/>
    <property type="match status" value="1"/>
</dbReference>
<comment type="caution">
    <text evidence="17">The sequence shown here is derived from an EMBL/GenBank/DDBJ whole genome shotgun (WGS) entry which is preliminary data.</text>
</comment>
<dbReference type="PANTHER" id="PTHR27008">
    <property type="entry name" value="OS04G0122200 PROTEIN"/>
    <property type="match status" value="1"/>
</dbReference>
<evidence type="ECO:0000256" key="14">
    <source>
        <dbReference type="ARBA" id="ARBA00023136"/>
    </source>
</evidence>
<dbReference type="Gramene" id="PHT83014">
    <property type="protein sequence ID" value="PHT83014"/>
    <property type="gene ID" value="T459_11457"/>
</dbReference>
<keyword evidence="3" id="KW-1003">Cell membrane</keyword>
<dbReference type="InterPro" id="IPR051809">
    <property type="entry name" value="Plant_receptor-like_S/T_kinase"/>
</dbReference>
<evidence type="ECO:0000256" key="1">
    <source>
        <dbReference type="ARBA" id="ARBA00004162"/>
    </source>
</evidence>
<evidence type="ECO:0000256" key="3">
    <source>
        <dbReference type="ARBA" id="ARBA00022475"/>
    </source>
</evidence>
<keyword evidence="8" id="KW-0732">Signal</keyword>
<evidence type="ECO:0000313" key="18">
    <source>
        <dbReference type="Proteomes" id="UP000222542"/>
    </source>
</evidence>
<evidence type="ECO:0000256" key="10">
    <source>
        <dbReference type="ARBA" id="ARBA00022741"/>
    </source>
</evidence>
<dbReference type="SMART" id="SM00365">
    <property type="entry name" value="LRR_SD22"/>
    <property type="match status" value="7"/>
</dbReference>
<dbReference type="SMART" id="SM00369">
    <property type="entry name" value="LRR_TYP"/>
    <property type="match status" value="8"/>
</dbReference>
<dbReference type="GO" id="GO:0005524">
    <property type="term" value="F:ATP binding"/>
    <property type="evidence" value="ECO:0007669"/>
    <property type="project" value="UniProtKB-KW"/>
</dbReference>
<dbReference type="SUPFAM" id="SSF52058">
    <property type="entry name" value="L domain-like"/>
    <property type="match status" value="1"/>
</dbReference>
<evidence type="ECO:0000256" key="11">
    <source>
        <dbReference type="ARBA" id="ARBA00022777"/>
    </source>
</evidence>
<protein>
    <recommendedName>
        <fullName evidence="2">non-specific serine/threonine protein kinase</fullName>
        <ecNumber evidence="2">2.7.11.1</ecNumber>
    </recommendedName>
</protein>
<keyword evidence="13 16" id="KW-1133">Transmembrane helix</keyword>
<dbReference type="GO" id="GO:0006952">
    <property type="term" value="P:defense response"/>
    <property type="evidence" value="ECO:0007669"/>
    <property type="project" value="UniProtKB-ARBA"/>
</dbReference>
<evidence type="ECO:0000256" key="13">
    <source>
        <dbReference type="ARBA" id="ARBA00022989"/>
    </source>
</evidence>
<reference evidence="17 18" key="1">
    <citation type="journal article" date="2014" name="Nat. Genet.">
        <title>Genome sequence of the hot pepper provides insights into the evolution of pungency in Capsicum species.</title>
        <authorList>
            <person name="Kim S."/>
            <person name="Park M."/>
            <person name="Yeom S.I."/>
            <person name="Kim Y.M."/>
            <person name="Lee J.M."/>
            <person name="Lee H.A."/>
            <person name="Seo E."/>
            <person name="Choi J."/>
            <person name="Cheong K."/>
            <person name="Kim K.T."/>
            <person name="Jung K."/>
            <person name="Lee G.W."/>
            <person name="Oh S.K."/>
            <person name="Bae C."/>
            <person name="Kim S.B."/>
            <person name="Lee H.Y."/>
            <person name="Kim S.Y."/>
            <person name="Kim M.S."/>
            <person name="Kang B.C."/>
            <person name="Jo Y.D."/>
            <person name="Yang H.B."/>
            <person name="Jeong H.J."/>
            <person name="Kang W.H."/>
            <person name="Kwon J.K."/>
            <person name="Shin C."/>
            <person name="Lim J.Y."/>
            <person name="Park J.H."/>
            <person name="Huh J.H."/>
            <person name="Kim J.S."/>
            <person name="Kim B.D."/>
            <person name="Cohen O."/>
            <person name="Paran I."/>
            <person name="Suh M.C."/>
            <person name="Lee S.B."/>
            <person name="Kim Y.K."/>
            <person name="Shin Y."/>
            <person name="Noh S.J."/>
            <person name="Park J."/>
            <person name="Seo Y.S."/>
            <person name="Kwon S.Y."/>
            <person name="Kim H.A."/>
            <person name="Park J.M."/>
            <person name="Kim H.J."/>
            <person name="Choi S.B."/>
            <person name="Bosland P.W."/>
            <person name="Reeves G."/>
            <person name="Jo S.H."/>
            <person name="Lee B.W."/>
            <person name="Cho H.T."/>
            <person name="Choi H.S."/>
            <person name="Lee M.S."/>
            <person name="Yu Y."/>
            <person name="Do Choi Y."/>
            <person name="Park B.S."/>
            <person name="van Deynze A."/>
            <person name="Ashrafi H."/>
            <person name="Hill T."/>
            <person name="Kim W.T."/>
            <person name="Pai H.S."/>
            <person name="Ahn H.K."/>
            <person name="Yeam I."/>
            <person name="Giovannoni J.J."/>
            <person name="Rose J.K."/>
            <person name="Sorensen I."/>
            <person name="Lee S.J."/>
            <person name="Kim R.W."/>
            <person name="Choi I.Y."/>
            <person name="Choi B.S."/>
            <person name="Lim J.S."/>
            <person name="Lee Y.H."/>
            <person name="Choi D."/>
        </authorList>
    </citation>
    <scope>NUCLEOTIDE SEQUENCE [LARGE SCALE GENOMIC DNA]</scope>
    <source>
        <strain evidence="18">cv. CM334</strain>
    </source>
</reference>
<keyword evidence="9" id="KW-0677">Repeat</keyword>
<comment type="subcellular location">
    <subcellularLocation>
        <location evidence="1">Cell membrane</location>
        <topology evidence="1">Single-pass membrane protein</topology>
    </subcellularLocation>
</comment>
<dbReference type="Gene3D" id="3.30.200.20">
    <property type="entry name" value="Phosphorylase Kinase, domain 1"/>
    <property type="match status" value="1"/>
</dbReference>
<evidence type="ECO:0000313" key="17">
    <source>
        <dbReference type="EMBL" id="PHT83014.1"/>
    </source>
</evidence>
<evidence type="ECO:0000256" key="5">
    <source>
        <dbReference type="ARBA" id="ARBA00022614"/>
    </source>
</evidence>
<evidence type="ECO:0000256" key="6">
    <source>
        <dbReference type="ARBA" id="ARBA00022679"/>
    </source>
</evidence>
<evidence type="ECO:0000256" key="15">
    <source>
        <dbReference type="ARBA" id="ARBA00023180"/>
    </source>
</evidence>
<keyword evidence="6" id="KW-0808">Transferase</keyword>
<dbReference type="InterPro" id="IPR001611">
    <property type="entry name" value="Leu-rich_rpt"/>
</dbReference>
<keyword evidence="14 16" id="KW-0472">Membrane</keyword>
<dbReference type="Proteomes" id="UP000222542">
    <property type="component" value="Unassembled WGS sequence"/>
</dbReference>
<dbReference type="GO" id="GO:0005886">
    <property type="term" value="C:plasma membrane"/>
    <property type="evidence" value="ECO:0000318"/>
    <property type="project" value="GO_Central"/>
</dbReference>
<evidence type="ECO:0000256" key="9">
    <source>
        <dbReference type="ARBA" id="ARBA00022737"/>
    </source>
</evidence>
<organism evidence="17 18">
    <name type="scientific">Capsicum annuum</name>
    <name type="common">Capsicum pepper</name>
    <dbReference type="NCBI Taxonomy" id="4072"/>
    <lineage>
        <taxon>Eukaryota</taxon>
        <taxon>Viridiplantae</taxon>
        <taxon>Streptophyta</taxon>
        <taxon>Embryophyta</taxon>
        <taxon>Tracheophyta</taxon>
        <taxon>Spermatophyta</taxon>
        <taxon>Magnoliopsida</taxon>
        <taxon>eudicotyledons</taxon>
        <taxon>Gunneridae</taxon>
        <taxon>Pentapetalae</taxon>
        <taxon>asterids</taxon>
        <taxon>lamiids</taxon>
        <taxon>Solanales</taxon>
        <taxon>Solanaceae</taxon>
        <taxon>Solanoideae</taxon>
        <taxon>Capsiceae</taxon>
        <taxon>Capsicum</taxon>
    </lineage>
</organism>
<dbReference type="Gene3D" id="3.80.10.10">
    <property type="entry name" value="Ribonuclease Inhibitor"/>
    <property type="match status" value="2"/>
</dbReference>
<evidence type="ECO:0000256" key="12">
    <source>
        <dbReference type="ARBA" id="ARBA00022840"/>
    </source>
</evidence>
<evidence type="ECO:0000256" key="2">
    <source>
        <dbReference type="ARBA" id="ARBA00012513"/>
    </source>
</evidence>
<accession>A0A2G2ZM73</accession>
<reference evidence="17 18" key="2">
    <citation type="journal article" date="2017" name="Genome Biol.">
        <title>New reference genome sequences of hot pepper reveal the massive evolution of plant disease-resistance genes by retroduplication.</title>
        <authorList>
            <person name="Kim S."/>
            <person name="Park J."/>
            <person name="Yeom S.I."/>
            <person name="Kim Y.M."/>
            <person name="Seo E."/>
            <person name="Kim K.T."/>
            <person name="Kim M.S."/>
            <person name="Lee J.M."/>
            <person name="Cheong K."/>
            <person name="Shin H.S."/>
            <person name="Kim S.B."/>
            <person name="Han K."/>
            <person name="Lee J."/>
            <person name="Park M."/>
            <person name="Lee H.A."/>
            <person name="Lee H.Y."/>
            <person name="Lee Y."/>
            <person name="Oh S."/>
            <person name="Lee J.H."/>
            <person name="Choi E."/>
            <person name="Choi E."/>
            <person name="Lee S.E."/>
            <person name="Jeon J."/>
            <person name="Kim H."/>
            <person name="Choi G."/>
            <person name="Song H."/>
            <person name="Lee J."/>
            <person name="Lee S.C."/>
            <person name="Kwon J.K."/>
            <person name="Lee H.Y."/>
            <person name="Koo N."/>
            <person name="Hong Y."/>
            <person name="Kim R.W."/>
            <person name="Kang W.H."/>
            <person name="Huh J.H."/>
            <person name="Kang B.C."/>
            <person name="Yang T.J."/>
            <person name="Lee Y.H."/>
            <person name="Bennetzen J.L."/>
            <person name="Choi D."/>
        </authorList>
    </citation>
    <scope>NUCLEOTIDE SEQUENCE [LARGE SCALE GENOMIC DNA]</scope>
    <source>
        <strain evidence="18">cv. CM334</strain>
    </source>
</reference>
<dbReference type="EMBL" id="AYRZ02000004">
    <property type="protein sequence ID" value="PHT83014.1"/>
    <property type="molecule type" value="Genomic_DNA"/>
</dbReference>
<dbReference type="InterPro" id="IPR003591">
    <property type="entry name" value="Leu-rich_rpt_typical-subtyp"/>
</dbReference>
<evidence type="ECO:0000256" key="7">
    <source>
        <dbReference type="ARBA" id="ARBA00022692"/>
    </source>
</evidence>
<dbReference type="Pfam" id="PF13855">
    <property type="entry name" value="LRR_8"/>
    <property type="match status" value="2"/>
</dbReference>
<keyword evidence="12" id="KW-0067">ATP-binding</keyword>
<dbReference type="SUPFAM" id="SSF52047">
    <property type="entry name" value="RNI-like"/>
    <property type="match status" value="1"/>
</dbReference>
<dbReference type="Pfam" id="PF00560">
    <property type="entry name" value="LRR_1"/>
    <property type="match status" value="6"/>
</dbReference>
<dbReference type="GO" id="GO:0004674">
    <property type="term" value="F:protein serine/threonine kinase activity"/>
    <property type="evidence" value="ECO:0007669"/>
    <property type="project" value="UniProtKB-KW"/>
</dbReference>
<gene>
    <name evidence="17" type="ORF">T459_11457</name>
</gene>
<keyword evidence="7 16" id="KW-0812">Transmembrane</keyword>
<dbReference type="PANTHER" id="PTHR27008:SF585">
    <property type="entry name" value="PROTEIN KINASE DOMAIN-CONTAINING PROTEIN"/>
    <property type="match status" value="1"/>
</dbReference>
<evidence type="ECO:0000256" key="8">
    <source>
        <dbReference type="ARBA" id="ARBA00022729"/>
    </source>
</evidence>
<dbReference type="EC" id="2.7.11.1" evidence="2"/>
<dbReference type="AlphaFoldDB" id="A0A2G2ZM73"/>
<dbReference type="GO" id="GO:0051707">
    <property type="term" value="P:response to other organism"/>
    <property type="evidence" value="ECO:0007669"/>
    <property type="project" value="UniProtKB-ARBA"/>
</dbReference>
<evidence type="ECO:0000256" key="4">
    <source>
        <dbReference type="ARBA" id="ARBA00022527"/>
    </source>
</evidence>
<keyword evidence="10" id="KW-0547">Nucleotide-binding</keyword>
<name>A0A2G2ZM73_CAPAN</name>
<proteinExistence type="predicted"/>
<dbReference type="InterPro" id="IPR032675">
    <property type="entry name" value="LRR_dom_sf"/>
</dbReference>
<keyword evidence="11" id="KW-0418">Kinase</keyword>
<dbReference type="GO" id="GO:0038023">
    <property type="term" value="F:signaling receptor activity"/>
    <property type="evidence" value="ECO:0000318"/>
    <property type="project" value="GO_Central"/>
</dbReference>
<keyword evidence="4" id="KW-0723">Serine/threonine-protein kinase</keyword>
<dbReference type="PROSITE" id="PS51450">
    <property type="entry name" value="LRR"/>
    <property type="match status" value="2"/>
</dbReference>
<dbReference type="FunFam" id="3.80.10.10:FF:000288">
    <property type="entry name" value="LRR receptor-like serine/threonine-protein kinase EFR"/>
    <property type="match status" value="1"/>
</dbReference>
<keyword evidence="15" id="KW-0325">Glycoprotein</keyword>
<keyword evidence="5" id="KW-0433">Leucine-rich repeat</keyword>
<evidence type="ECO:0000256" key="16">
    <source>
        <dbReference type="SAM" id="Phobius"/>
    </source>
</evidence>